<name>A0ABM0K0L8_APLCA</name>
<sequence length="442" mass="50540">MVFNPSCLCRSIGRSVQTTENMMRTKLLCSAARTKLTRTSNVRLIHLRYISATKRRQTRDWEECRLRVISGRETSNNDLDIVCQELRSARAILRDYGHKCVSKCFHNVTTKKHFIPSLDVLYAFWLLSEKGSQSLQGYNNNNNSTGFDLPLKRTQNVAHKKKIKVLQNKISIALTRYAYLINVAKYRKEGRPIVYIDEAWFSLSGPAARREKTGPFREDSHSRYGKSSRSQASYPKMLVMHAGGDMGFISATLSITKCQKSQTQSSEYTNSGLNSDVFFSWVNKHLLPNIPSSSIIVLDNASFHGLKSKVDMNESDVSCQEIVHEGTGNLSLHSKNVQFEALREKFGLPASVSAIFGDGHRFLRLPPYHSFLNPIELAWRDMRLSLLRDDFCCCFDNENNISEKMEKRLRESASGIDQGRWRAYIQHVMKAEDVLLRSEKFK</sequence>
<dbReference type="Gene3D" id="3.30.420.10">
    <property type="entry name" value="Ribonuclease H-like superfamily/Ribonuclease H"/>
    <property type="match status" value="1"/>
</dbReference>
<gene>
    <name evidence="3" type="primary">LOC101860276</name>
</gene>
<dbReference type="InterPro" id="IPR038717">
    <property type="entry name" value="Tc1-like_DDE_dom"/>
</dbReference>
<dbReference type="GeneID" id="101860276"/>
<protein>
    <submittedName>
        <fullName evidence="3">Uncharacterized protein LOC101860276</fullName>
    </submittedName>
</protein>
<evidence type="ECO:0000313" key="3">
    <source>
        <dbReference type="RefSeq" id="XP_005105949.1"/>
    </source>
</evidence>
<dbReference type="InterPro" id="IPR036397">
    <property type="entry name" value="RNaseH_sf"/>
</dbReference>
<dbReference type="Proteomes" id="UP000694888">
    <property type="component" value="Unplaced"/>
</dbReference>
<evidence type="ECO:0000259" key="1">
    <source>
        <dbReference type="Pfam" id="PF13358"/>
    </source>
</evidence>
<feature type="domain" description="Tc1-like transposase DDE" evidence="1">
    <location>
        <begin position="271"/>
        <end position="388"/>
    </location>
</feature>
<organism evidence="2 3">
    <name type="scientific">Aplysia californica</name>
    <name type="common">California sea hare</name>
    <dbReference type="NCBI Taxonomy" id="6500"/>
    <lineage>
        <taxon>Eukaryota</taxon>
        <taxon>Metazoa</taxon>
        <taxon>Spiralia</taxon>
        <taxon>Lophotrochozoa</taxon>
        <taxon>Mollusca</taxon>
        <taxon>Gastropoda</taxon>
        <taxon>Heterobranchia</taxon>
        <taxon>Euthyneura</taxon>
        <taxon>Tectipleura</taxon>
        <taxon>Aplysiida</taxon>
        <taxon>Aplysioidea</taxon>
        <taxon>Aplysiidae</taxon>
        <taxon>Aplysia</taxon>
    </lineage>
</organism>
<evidence type="ECO:0000313" key="2">
    <source>
        <dbReference type="Proteomes" id="UP000694888"/>
    </source>
</evidence>
<accession>A0ABM0K0L8</accession>
<dbReference type="Pfam" id="PF13358">
    <property type="entry name" value="DDE_3"/>
    <property type="match status" value="1"/>
</dbReference>
<dbReference type="RefSeq" id="XP_005105949.1">
    <property type="nucleotide sequence ID" value="XM_005105892.3"/>
</dbReference>
<proteinExistence type="predicted"/>
<keyword evidence="2" id="KW-1185">Reference proteome</keyword>
<reference evidence="3" key="1">
    <citation type="submission" date="2025-08" db="UniProtKB">
        <authorList>
            <consortium name="RefSeq"/>
        </authorList>
    </citation>
    <scope>IDENTIFICATION</scope>
</reference>